<keyword evidence="11 13" id="KW-0807">Transducer</keyword>
<keyword evidence="5 14" id="KW-1133">Transmembrane helix</keyword>
<feature type="transmembrane region" description="Helical" evidence="14">
    <location>
        <begin position="82"/>
        <end position="107"/>
    </location>
</feature>
<gene>
    <name evidence="16" type="ORF">HJG63_005839</name>
</gene>
<dbReference type="Gene3D" id="1.20.1070.10">
    <property type="entry name" value="Rhodopsin 7-helix transmembrane proteins"/>
    <property type="match status" value="1"/>
</dbReference>
<evidence type="ECO:0000256" key="4">
    <source>
        <dbReference type="ARBA" id="ARBA00022692"/>
    </source>
</evidence>
<keyword evidence="8" id="KW-0564">Palmitate</keyword>
<evidence type="ECO:0000256" key="1">
    <source>
        <dbReference type="ARBA" id="ARBA00004651"/>
    </source>
</evidence>
<keyword evidence="2" id="KW-1003">Cell membrane</keyword>
<feature type="transmembrane region" description="Helical" evidence="14">
    <location>
        <begin position="250"/>
        <end position="269"/>
    </location>
</feature>
<keyword evidence="6 13" id="KW-0297">G-protein coupled receptor</keyword>
<feature type="transmembrane region" description="Helical" evidence="14">
    <location>
        <begin position="281"/>
        <end position="303"/>
    </location>
</feature>
<evidence type="ECO:0000256" key="6">
    <source>
        <dbReference type="ARBA" id="ARBA00023040"/>
    </source>
</evidence>
<dbReference type="InterPro" id="IPR017452">
    <property type="entry name" value="GPCR_Rhodpsn_7TM"/>
</dbReference>
<evidence type="ECO:0000313" key="16">
    <source>
        <dbReference type="EMBL" id="KAF6427610.1"/>
    </source>
</evidence>
<evidence type="ECO:0000259" key="15">
    <source>
        <dbReference type="PROSITE" id="PS50262"/>
    </source>
</evidence>
<evidence type="ECO:0000256" key="7">
    <source>
        <dbReference type="ARBA" id="ARBA00023136"/>
    </source>
</evidence>
<dbReference type="PRINTS" id="PR00644">
    <property type="entry name" value="GPRORPHANR"/>
</dbReference>
<keyword evidence="4 13" id="KW-0812">Transmembrane</keyword>
<keyword evidence="10" id="KW-0325">Glycoprotein</keyword>
<keyword evidence="3" id="KW-0597">Phosphoprotein</keyword>
<evidence type="ECO:0000256" key="8">
    <source>
        <dbReference type="ARBA" id="ARBA00023139"/>
    </source>
</evidence>
<dbReference type="FunFam" id="1.20.1070.10:FF:000067">
    <property type="entry name" value="G-protein coupled receptor 12"/>
    <property type="match status" value="1"/>
</dbReference>
<evidence type="ECO:0000256" key="13">
    <source>
        <dbReference type="RuleBase" id="RU000688"/>
    </source>
</evidence>
<protein>
    <submittedName>
        <fullName evidence="16">G protein-coupled receptor 12</fullName>
    </submittedName>
</protein>
<dbReference type="AlphaFoldDB" id="A0A7J8DWW3"/>
<dbReference type="GO" id="GO:0004930">
    <property type="term" value="F:G protein-coupled receptor activity"/>
    <property type="evidence" value="ECO:0007669"/>
    <property type="project" value="UniProtKB-KW"/>
</dbReference>
<evidence type="ECO:0000256" key="12">
    <source>
        <dbReference type="ARBA" id="ARBA00023288"/>
    </source>
</evidence>
<dbReference type="PRINTS" id="PR00650">
    <property type="entry name" value="GPR12ORPHANR"/>
</dbReference>
<evidence type="ECO:0000256" key="14">
    <source>
        <dbReference type="SAM" id="Phobius"/>
    </source>
</evidence>
<dbReference type="PRINTS" id="PR00237">
    <property type="entry name" value="GPCRRHODOPSN"/>
</dbReference>
<evidence type="ECO:0000256" key="9">
    <source>
        <dbReference type="ARBA" id="ARBA00023170"/>
    </source>
</evidence>
<dbReference type="EMBL" id="JACASE010000011">
    <property type="protein sequence ID" value="KAF6427610.1"/>
    <property type="molecule type" value="Genomic_DNA"/>
</dbReference>
<feature type="transmembrane region" description="Helical" evidence="14">
    <location>
        <begin position="199"/>
        <end position="218"/>
    </location>
</feature>
<keyword evidence="9 13" id="KW-0675">Receptor</keyword>
<dbReference type="PROSITE" id="PS50262">
    <property type="entry name" value="G_PROTEIN_RECEP_F1_2"/>
    <property type="match status" value="1"/>
</dbReference>
<evidence type="ECO:0000256" key="11">
    <source>
        <dbReference type="ARBA" id="ARBA00023224"/>
    </source>
</evidence>
<dbReference type="InterPro" id="IPR000599">
    <property type="entry name" value="GPR12"/>
</dbReference>
<dbReference type="Proteomes" id="UP000593571">
    <property type="component" value="Unassembled WGS sequence"/>
</dbReference>
<comment type="subcellular location">
    <subcellularLocation>
        <location evidence="1">Cell membrane</location>
        <topology evidence="1">Multi-pass membrane protein</topology>
    </subcellularLocation>
</comment>
<dbReference type="SMART" id="SM01381">
    <property type="entry name" value="7TM_GPCR_Srsx"/>
    <property type="match status" value="1"/>
</dbReference>
<keyword evidence="7 14" id="KW-0472">Membrane</keyword>
<dbReference type="InterPro" id="IPR000276">
    <property type="entry name" value="GPCR_Rhodpsn"/>
</dbReference>
<accession>A0A7J8DWW3</accession>
<dbReference type="PROSITE" id="PS00237">
    <property type="entry name" value="G_PROTEIN_RECEP_F1_1"/>
    <property type="match status" value="1"/>
</dbReference>
<dbReference type="CDD" id="cd15961">
    <property type="entry name" value="7tmA_GPR12"/>
    <property type="match status" value="1"/>
</dbReference>
<feature type="transmembrane region" description="Helical" evidence="14">
    <location>
        <begin position="113"/>
        <end position="134"/>
    </location>
</feature>
<proteinExistence type="inferred from homology"/>
<comment type="caution">
    <text evidence="16">The sequence shown here is derived from an EMBL/GenBank/DDBJ whole genome shotgun (WGS) entry which is preliminary data.</text>
</comment>
<evidence type="ECO:0000256" key="2">
    <source>
        <dbReference type="ARBA" id="ARBA00022475"/>
    </source>
</evidence>
<feature type="domain" description="G-protein coupled receptors family 1 profile" evidence="15">
    <location>
        <begin position="61"/>
        <end position="301"/>
    </location>
</feature>
<feature type="transmembrane region" description="Helical" evidence="14">
    <location>
        <begin position="47"/>
        <end position="70"/>
    </location>
</feature>
<evidence type="ECO:0000313" key="17">
    <source>
        <dbReference type="Proteomes" id="UP000593571"/>
    </source>
</evidence>
<keyword evidence="17" id="KW-1185">Reference proteome</keyword>
<evidence type="ECO:0000256" key="10">
    <source>
        <dbReference type="ARBA" id="ARBA00023180"/>
    </source>
</evidence>
<dbReference type="InterPro" id="IPR000723">
    <property type="entry name" value="GPR_3/6/12_orphan"/>
</dbReference>
<keyword evidence="12" id="KW-0449">Lipoprotein</keyword>
<evidence type="ECO:0000256" key="5">
    <source>
        <dbReference type="ARBA" id="ARBA00022989"/>
    </source>
</evidence>
<dbReference type="SUPFAM" id="SSF81321">
    <property type="entry name" value="Family A G protein-coupled receptor-like"/>
    <property type="match status" value="1"/>
</dbReference>
<dbReference type="Pfam" id="PF00001">
    <property type="entry name" value="7tm_1"/>
    <property type="match status" value="1"/>
</dbReference>
<name>A0A7J8DWW3_ROUAE</name>
<sequence length="334" mass="36173">MNEDPQANLSGARRGYADAPAENVSAAASPRAPLAEPDAEELVVNPWDIVLCTSGTLISCENAVVVLVILHNPSLRAPMFLLIASLAVADLLAGAGLVFHFVFAYLLRSEATTLASVGLVVTSFCASVCSLLAITVDRYLSLYYALTYHSERTVTLTYVMLALLWAASLCLGLLPVLGWNCLRDEATCSVVRPLTKHHAAVLSVSFLCTFALMLQLYVQICKVVTRHAHQIALQRHLLAPSHYVTTRRGVSTLALVLGTFAACWMPFTLYSLIADSTYPSIYTYATLLPATYNSVINPVIYAFRNQEIQKALCLVCCGSIPASLSQRARSPSDV</sequence>
<dbReference type="PANTHER" id="PTHR22750">
    <property type="entry name" value="G-PROTEIN COUPLED RECEPTOR"/>
    <property type="match status" value="1"/>
</dbReference>
<evidence type="ECO:0000256" key="3">
    <source>
        <dbReference type="ARBA" id="ARBA00022553"/>
    </source>
</evidence>
<dbReference type="GO" id="GO:0005886">
    <property type="term" value="C:plasma membrane"/>
    <property type="evidence" value="ECO:0007669"/>
    <property type="project" value="UniProtKB-SubCell"/>
</dbReference>
<reference evidence="16 17" key="1">
    <citation type="journal article" date="2020" name="Nature">
        <title>Six reference-quality genomes reveal evolution of bat adaptations.</title>
        <authorList>
            <person name="Jebb D."/>
            <person name="Huang Z."/>
            <person name="Pippel M."/>
            <person name="Hughes G.M."/>
            <person name="Lavrichenko K."/>
            <person name="Devanna P."/>
            <person name="Winkler S."/>
            <person name="Jermiin L.S."/>
            <person name="Skirmuntt E.C."/>
            <person name="Katzourakis A."/>
            <person name="Burkitt-Gray L."/>
            <person name="Ray D.A."/>
            <person name="Sullivan K.A.M."/>
            <person name="Roscito J.G."/>
            <person name="Kirilenko B.M."/>
            <person name="Davalos L.M."/>
            <person name="Corthals A.P."/>
            <person name="Power M.L."/>
            <person name="Jones G."/>
            <person name="Ransome R.D."/>
            <person name="Dechmann D.K.N."/>
            <person name="Locatelli A.G."/>
            <person name="Puechmaille S.J."/>
            <person name="Fedrigo O."/>
            <person name="Jarvis E.D."/>
            <person name="Hiller M."/>
            <person name="Vernes S.C."/>
            <person name="Myers E.W."/>
            <person name="Teeling E.C."/>
        </authorList>
    </citation>
    <scope>NUCLEOTIDE SEQUENCE [LARGE SCALE GENOMIC DNA]</scope>
    <source>
        <strain evidence="16">MRouAeg1</strain>
        <tissue evidence="16">Muscle</tissue>
    </source>
</reference>
<dbReference type="OrthoDB" id="10042731at2759"/>
<feature type="transmembrane region" description="Helical" evidence="14">
    <location>
        <begin position="155"/>
        <end position="179"/>
    </location>
</feature>
<organism evidence="16 17">
    <name type="scientific">Rousettus aegyptiacus</name>
    <name type="common">Egyptian fruit bat</name>
    <name type="synonym">Pteropus aegyptiacus</name>
    <dbReference type="NCBI Taxonomy" id="9407"/>
    <lineage>
        <taxon>Eukaryota</taxon>
        <taxon>Metazoa</taxon>
        <taxon>Chordata</taxon>
        <taxon>Craniata</taxon>
        <taxon>Vertebrata</taxon>
        <taxon>Euteleostomi</taxon>
        <taxon>Mammalia</taxon>
        <taxon>Eutheria</taxon>
        <taxon>Laurasiatheria</taxon>
        <taxon>Chiroptera</taxon>
        <taxon>Yinpterochiroptera</taxon>
        <taxon>Pteropodoidea</taxon>
        <taxon>Pteropodidae</taxon>
        <taxon>Rousettinae</taxon>
        <taxon>Rousettus</taxon>
    </lineage>
</organism>
<comment type="similarity">
    <text evidence="13">Belongs to the G-protein coupled receptor 1 family.</text>
</comment>